<evidence type="ECO:0000313" key="3">
    <source>
        <dbReference type="EMBL" id="CAD8938890.1"/>
    </source>
</evidence>
<feature type="compositionally biased region" description="Low complexity" evidence="1">
    <location>
        <begin position="19"/>
        <end position="30"/>
    </location>
</feature>
<feature type="transmembrane region" description="Helical" evidence="2">
    <location>
        <begin position="109"/>
        <end position="134"/>
    </location>
</feature>
<proteinExistence type="predicted"/>
<feature type="region of interest" description="Disordered" evidence="1">
    <location>
        <begin position="15"/>
        <end position="44"/>
    </location>
</feature>
<organism evidence="3">
    <name type="scientific">Cyclophora tenuis</name>
    <name type="common">Marine diatom</name>
    <dbReference type="NCBI Taxonomy" id="216820"/>
    <lineage>
        <taxon>Eukaryota</taxon>
        <taxon>Sar</taxon>
        <taxon>Stramenopiles</taxon>
        <taxon>Ochrophyta</taxon>
        <taxon>Bacillariophyta</taxon>
        <taxon>Fragilariophyceae</taxon>
        <taxon>Fragilariophycidae</taxon>
        <taxon>Cyclophorales</taxon>
        <taxon>Cyclophoraceae</taxon>
        <taxon>Cyclophora</taxon>
    </lineage>
</organism>
<dbReference type="EMBL" id="HBFW01015598">
    <property type="protein sequence ID" value="CAD8938890.1"/>
    <property type="molecule type" value="Transcribed_RNA"/>
</dbReference>
<accession>A0A7S1D719</accession>
<evidence type="ECO:0000256" key="1">
    <source>
        <dbReference type="SAM" id="MobiDB-lite"/>
    </source>
</evidence>
<gene>
    <name evidence="3" type="ORF">CTEN0397_LOCUS9953</name>
</gene>
<sequence length="298" mass="33436">MLCCFCRRGPATHWKNSNKTTKVPTTTKTADTQRRSNKKAPPTTCSKIDEEEVVMDDDNDDEHDTLLVTEAEESEIRPTDPDALEDEEELGQPITADRSLQSKRCSVEFFCFAIRYLVALMVTLGSLFAVVSYYPKIPRYNICNDSLAWRSLVEAVASMKMHANIQILASVQNPNYLAVALVGGHGLFRHRGNLVGTFEIPSTVLESMTITDMMVVASFTPGKWEAMSLATEYYKGNLVLDIESVVTFRIPSLRNYTLDAEFKNIHINVADPYKSNRKLCACRDESSDACCEQKHNGQ</sequence>
<reference evidence="3" key="1">
    <citation type="submission" date="2021-01" db="EMBL/GenBank/DDBJ databases">
        <authorList>
            <person name="Corre E."/>
            <person name="Pelletier E."/>
            <person name="Niang G."/>
            <person name="Scheremetjew M."/>
            <person name="Finn R."/>
            <person name="Kale V."/>
            <person name="Holt S."/>
            <person name="Cochrane G."/>
            <person name="Meng A."/>
            <person name="Brown T."/>
            <person name="Cohen L."/>
        </authorList>
    </citation>
    <scope>NUCLEOTIDE SEQUENCE</scope>
    <source>
        <strain evidence="3">ECT3854</strain>
    </source>
</reference>
<protein>
    <recommendedName>
        <fullName evidence="4">Late embryogenesis abundant protein LEA-2 subgroup domain-containing protein</fullName>
    </recommendedName>
</protein>
<keyword evidence="2" id="KW-0812">Transmembrane</keyword>
<dbReference type="AlphaFoldDB" id="A0A7S1D719"/>
<feature type="region of interest" description="Disordered" evidence="1">
    <location>
        <begin position="67"/>
        <end position="88"/>
    </location>
</feature>
<name>A0A7S1D719_CYCTE</name>
<evidence type="ECO:0008006" key="4">
    <source>
        <dbReference type="Google" id="ProtNLM"/>
    </source>
</evidence>
<evidence type="ECO:0000256" key="2">
    <source>
        <dbReference type="SAM" id="Phobius"/>
    </source>
</evidence>
<keyword evidence="2" id="KW-1133">Transmembrane helix</keyword>
<keyword evidence="2" id="KW-0472">Membrane</keyword>